<name>A0A7Y4JRX0_9BACT</name>
<dbReference type="RefSeq" id="WP_171414199.1">
    <property type="nucleotide sequence ID" value="NZ_JABFJW010000085.1"/>
</dbReference>
<evidence type="ECO:0000313" key="3">
    <source>
        <dbReference type="Proteomes" id="UP000528460"/>
    </source>
</evidence>
<keyword evidence="1" id="KW-1133">Transmembrane helix</keyword>
<dbReference type="EMBL" id="JABFJW010000085">
    <property type="protein sequence ID" value="NOK10033.1"/>
    <property type="molecule type" value="Genomic_DNA"/>
</dbReference>
<comment type="caution">
    <text evidence="2">The sequence shown here is derived from an EMBL/GenBank/DDBJ whole genome shotgun (WGS) entry which is preliminary data.</text>
</comment>
<organism evidence="2 3">
    <name type="scientific">Corallococcus exercitus</name>
    <dbReference type="NCBI Taxonomy" id="2316736"/>
    <lineage>
        <taxon>Bacteria</taxon>
        <taxon>Pseudomonadati</taxon>
        <taxon>Myxococcota</taxon>
        <taxon>Myxococcia</taxon>
        <taxon>Myxococcales</taxon>
        <taxon>Cystobacterineae</taxon>
        <taxon>Myxococcaceae</taxon>
        <taxon>Corallococcus</taxon>
    </lineage>
</organism>
<reference evidence="2 3" key="1">
    <citation type="submission" date="2020-05" db="EMBL/GenBank/DDBJ databases">
        <authorList>
            <person name="Whitworth D."/>
        </authorList>
    </citation>
    <scope>NUCLEOTIDE SEQUENCE [LARGE SCALE GENOMIC DNA]</scope>
    <source>
        <strain evidence="2 3">CA046A</strain>
    </source>
</reference>
<dbReference type="Proteomes" id="UP000528460">
    <property type="component" value="Unassembled WGS sequence"/>
</dbReference>
<accession>A0A7Y4JRX0</accession>
<feature type="transmembrane region" description="Helical" evidence="1">
    <location>
        <begin position="352"/>
        <end position="373"/>
    </location>
</feature>
<keyword evidence="1" id="KW-0812">Transmembrane</keyword>
<evidence type="ECO:0008006" key="4">
    <source>
        <dbReference type="Google" id="ProtNLM"/>
    </source>
</evidence>
<keyword evidence="1" id="KW-0472">Membrane</keyword>
<proteinExistence type="predicted"/>
<protein>
    <recommendedName>
        <fullName evidence="4">DUF155 domain-containing protein</fullName>
    </recommendedName>
</protein>
<gene>
    <name evidence="2" type="ORF">HNS30_13440</name>
</gene>
<sequence length="376" mass="42602">MSAPDGMTLLFEQAHILCYRTFDIAEEIDLERARKALSEDSRRLKLSRENSQYIQLPNPPVAYELGRRPLALRGGPVTVDATARLFDHGAASIILRVPVAPGTTWETLTHVADELYDSQALEDLARELVEGVRRTISAAVQGPHLWDQSESYTVIFAERIQGNPSAEELFQRADIARLLLGESTTAPLAPREREAVTQVRFSYTAHDLVVVDWNSAFVYEPSGSRDIPDLLEIANAQLLEFRYYDERLDKHIARIHDEVQARKPGWLTLFRSPYRSLARETLGTLVDLNEFVERVENSLKIIGDFYLAKVYEGAVRRLRIPAWQASVTRKQQLLAQTYGLLKGEVDIDRSHILEVMIVALIILEIVLAFGRVFQHG</sequence>
<evidence type="ECO:0000256" key="1">
    <source>
        <dbReference type="SAM" id="Phobius"/>
    </source>
</evidence>
<dbReference type="AlphaFoldDB" id="A0A7Y4JRX0"/>
<evidence type="ECO:0000313" key="2">
    <source>
        <dbReference type="EMBL" id="NOK10033.1"/>
    </source>
</evidence>